<gene>
    <name evidence="3" type="ORF">P4447_13565</name>
</gene>
<name>A0ABU6NB58_9BACI</name>
<organism evidence="3 4">
    <name type="scientific">Bacillus xiapuensis</name>
    <dbReference type="NCBI Taxonomy" id="2014075"/>
    <lineage>
        <taxon>Bacteria</taxon>
        <taxon>Bacillati</taxon>
        <taxon>Bacillota</taxon>
        <taxon>Bacilli</taxon>
        <taxon>Bacillales</taxon>
        <taxon>Bacillaceae</taxon>
        <taxon>Bacillus</taxon>
    </lineage>
</organism>
<reference evidence="3 4" key="1">
    <citation type="submission" date="2023-03" db="EMBL/GenBank/DDBJ databases">
        <title>Bacillus Genome Sequencing.</title>
        <authorList>
            <person name="Dunlap C."/>
        </authorList>
    </citation>
    <scope>NUCLEOTIDE SEQUENCE [LARGE SCALE GENOMIC DNA]</scope>
    <source>
        <strain evidence="3 4">B-14544</strain>
    </source>
</reference>
<keyword evidence="4" id="KW-1185">Reference proteome</keyword>
<dbReference type="Pfam" id="PF03354">
    <property type="entry name" value="TerL_ATPase"/>
    <property type="match status" value="1"/>
</dbReference>
<dbReference type="InterPro" id="IPR027417">
    <property type="entry name" value="P-loop_NTPase"/>
</dbReference>
<dbReference type="PANTHER" id="PTHR41287">
    <property type="match status" value="1"/>
</dbReference>
<evidence type="ECO:0000259" key="1">
    <source>
        <dbReference type="Pfam" id="PF03354"/>
    </source>
</evidence>
<dbReference type="Proteomes" id="UP001330749">
    <property type="component" value="Unassembled WGS sequence"/>
</dbReference>
<dbReference type="InterPro" id="IPR005021">
    <property type="entry name" value="Terminase_largesu-like"/>
</dbReference>
<proteinExistence type="predicted"/>
<dbReference type="InterPro" id="IPR046461">
    <property type="entry name" value="TerL_ATPase"/>
</dbReference>
<dbReference type="Pfam" id="PF20441">
    <property type="entry name" value="TerL_nuclease"/>
    <property type="match status" value="1"/>
</dbReference>
<dbReference type="PANTHER" id="PTHR41287:SF1">
    <property type="entry name" value="PROTEIN YMFN"/>
    <property type="match status" value="1"/>
</dbReference>
<feature type="domain" description="Terminase large subunit-like endonuclease" evidence="2">
    <location>
        <begin position="277"/>
        <end position="556"/>
    </location>
</feature>
<dbReference type="InterPro" id="IPR046462">
    <property type="entry name" value="TerL_nuclease"/>
</dbReference>
<feature type="domain" description="Terminase large subunit-like ATPase" evidence="1">
    <location>
        <begin position="97"/>
        <end position="264"/>
    </location>
</feature>
<evidence type="ECO:0000259" key="2">
    <source>
        <dbReference type="Pfam" id="PF20441"/>
    </source>
</evidence>
<dbReference type="Gene3D" id="3.40.50.300">
    <property type="entry name" value="P-loop containing nucleotide triphosphate hydrolases"/>
    <property type="match status" value="1"/>
</dbReference>
<evidence type="ECO:0000313" key="4">
    <source>
        <dbReference type="Proteomes" id="UP001330749"/>
    </source>
</evidence>
<comment type="caution">
    <text evidence="3">The sequence shown here is derived from an EMBL/GenBank/DDBJ whole genome shotgun (WGS) entry which is preliminary data.</text>
</comment>
<dbReference type="EMBL" id="JARMQG010000177">
    <property type="protein sequence ID" value="MED3563461.1"/>
    <property type="molecule type" value="Genomic_DNA"/>
</dbReference>
<accession>A0ABU6NB58</accession>
<sequence length="579" mass="66854">MKMILMTSNKTGIINVLAKPSDSLLTTWYAEQVVKGNIIASKNVIHACHRHLENLEAAGSDDFPFVFDETLGHRPILFIEKYCKPSKGNFKQLILQPWQHFILGSLFGWVHKDTRLRRFKEGLIFVGRKNGKTTLISGVSLYGVSKDGENGADIPLLANSMKQARILFDEAKAMIKSSPKLKKRFRPLRDAIHFDKTFSKIEPQASDSEKLDGLNTHIGVFDEIHEYKDYKLINVIKNSRQSREQPLLIYITTAGYQLDGPLVNYYEQGVDVLLGVITDERTFYYLAELDDTSEFDKPEMWVKANPNMGVSIKLADMIEDWEKAKRTPQERNDFITKRFNLFVNSSEQSFLDFETLKKNDKDLNIEDFFGKSCIAGYDLSDSEDFTSACLEFPIMETGEVFVLSHSWVPEHKVLLENEKIPFRDYEEKGWLTIVKEPYIKKEHVYDWFVEQSQKFTIELITYDPAKAFGLNEALKNYGFETIVVRQGHLTLGPAVDDVKERFIDGNVIFNNNRLFRWYVNNVKMVEDRNRNKLPQKQGRYRKIDGFAAFLNAHTEVMKRFVTIQGNGNIQVISVRDLLN</sequence>
<protein>
    <submittedName>
        <fullName evidence="3">Terminase large subunit</fullName>
    </submittedName>
</protein>
<evidence type="ECO:0000313" key="3">
    <source>
        <dbReference type="EMBL" id="MED3563461.1"/>
    </source>
</evidence>